<gene>
    <name evidence="1" type="ORF">BYL167_LOCUS28347</name>
    <name evidence="2" type="ORF">GIL414_LOCUS32407</name>
</gene>
<organism evidence="2 3">
    <name type="scientific">Rotaria magnacalcarata</name>
    <dbReference type="NCBI Taxonomy" id="392030"/>
    <lineage>
        <taxon>Eukaryota</taxon>
        <taxon>Metazoa</taxon>
        <taxon>Spiralia</taxon>
        <taxon>Gnathifera</taxon>
        <taxon>Rotifera</taxon>
        <taxon>Eurotatoria</taxon>
        <taxon>Bdelloidea</taxon>
        <taxon>Philodinida</taxon>
        <taxon>Philodinidae</taxon>
        <taxon>Rotaria</taxon>
    </lineage>
</organism>
<dbReference type="AlphaFoldDB" id="A0A8S2WM86"/>
<evidence type="ECO:0000313" key="2">
    <source>
        <dbReference type="EMBL" id="CAF4450835.1"/>
    </source>
</evidence>
<reference evidence="2" key="1">
    <citation type="submission" date="2021-02" db="EMBL/GenBank/DDBJ databases">
        <authorList>
            <person name="Nowell W R."/>
        </authorList>
    </citation>
    <scope>NUCLEOTIDE SEQUENCE</scope>
</reference>
<sequence length="88" mass="8991">YLSSVTDSNVSSSSQNALTVEKIDSYLANISSANLTKPTIDSILVAQQSDQGDNVIILGASFATDIGGQVIDSSNINSVNTPSITAAA</sequence>
<dbReference type="Proteomes" id="UP000681720">
    <property type="component" value="Unassembled WGS sequence"/>
</dbReference>
<accession>A0A8S2WM86</accession>
<proteinExistence type="predicted"/>
<feature type="non-terminal residue" evidence="2">
    <location>
        <position position="88"/>
    </location>
</feature>
<dbReference type="EMBL" id="CAJOBJ010068748">
    <property type="protein sequence ID" value="CAF4450835.1"/>
    <property type="molecule type" value="Genomic_DNA"/>
</dbReference>
<protein>
    <submittedName>
        <fullName evidence="2">Uncharacterized protein</fullName>
    </submittedName>
</protein>
<evidence type="ECO:0000313" key="3">
    <source>
        <dbReference type="Proteomes" id="UP000681720"/>
    </source>
</evidence>
<evidence type="ECO:0000313" key="1">
    <source>
        <dbReference type="EMBL" id="CAF4322916.1"/>
    </source>
</evidence>
<dbReference type="EMBL" id="CAJOBH010039875">
    <property type="protein sequence ID" value="CAF4322916.1"/>
    <property type="molecule type" value="Genomic_DNA"/>
</dbReference>
<name>A0A8S2WM86_9BILA</name>
<feature type="non-terminal residue" evidence="2">
    <location>
        <position position="1"/>
    </location>
</feature>
<comment type="caution">
    <text evidence="2">The sequence shown here is derived from an EMBL/GenBank/DDBJ whole genome shotgun (WGS) entry which is preliminary data.</text>
</comment>
<dbReference type="Proteomes" id="UP000681967">
    <property type="component" value="Unassembled WGS sequence"/>
</dbReference>